<dbReference type="PANTHER" id="PTHR45889:SF1">
    <property type="entry name" value="CELL ADHESION MOLECULE 2"/>
    <property type="match status" value="1"/>
</dbReference>
<dbReference type="InterPro" id="IPR003597">
    <property type="entry name" value="Ig_C1-set"/>
</dbReference>
<gene>
    <name evidence="14 15" type="primary">LOC105900369</name>
</gene>
<evidence type="ECO:0000256" key="6">
    <source>
        <dbReference type="ARBA" id="ARBA00022989"/>
    </source>
</evidence>
<keyword evidence="4" id="KW-0732">Signal</keyword>
<dbReference type="SMART" id="SM00407">
    <property type="entry name" value="IGc1"/>
    <property type="match status" value="1"/>
</dbReference>
<keyword evidence="8" id="KW-1015">Disulfide bond</keyword>
<organism evidence="13 14">
    <name type="scientific">Clupea harengus</name>
    <name type="common">Atlantic herring</name>
    <dbReference type="NCBI Taxonomy" id="7950"/>
    <lineage>
        <taxon>Eukaryota</taxon>
        <taxon>Metazoa</taxon>
        <taxon>Chordata</taxon>
        <taxon>Craniata</taxon>
        <taxon>Vertebrata</taxon>
        <taxon>Euteleostomi</taxon>
        <taxon>Actinopterygii</taxon>
        <taxon>Neopterygii</taxon>
        <taxon>Teleostei</taxon>
        <taxon>Clupei</taxon>
        <taxon>Clupeiformes</taxon>
        <taxon>Clupeoidei</taxon>
        <taxon>Clupeidae</taxon>
        <taxon>Clupea</taxon>
    </lineage>
</organism>
<feature type="domain" description="Ig-like" evidence="12">
    <location>
        <begin position="1"/>
        <end position="65"/>
    </location>
</feature>
<comment type="subcellular location">
    <subcellularLocation>
        <location evidence="1">Membrane</location>
        <topology evidence="1">Single-pass type I membrane protein</topology>
    </subcellularLocation>
</comment>
<dbReference type="Pfam" id="PF08205">
    <property type="entry name" value="C2-set_2"/>
    <property type="match status" value="1"/>
</dbReference>
<comment type="similarity">
    <text evidence="2">Belongs to the nectin family.</text>
</comment>
<evidence type="ECO:0000256" key="1">
    <source>
        <dbReference type="ARBA" id="ARBA00004479"/>
    </source>
</evidence>
<evidence type="ECO:0000313" key="13">
    <source>
        <dbReference type="Proteomes" id="UP000515152"/>
    </source>
</evidence>
<dbReference type="InterPro" id="IPR003598">
    <property type="entry name" value="Ig_sub2"/>
</dbReference>
<keyword evidence="6 11" id="KW-1133">Transmembrane helix</keyword>
<dbReference type="SUPFAM" id="SSF48726">
    <property type="entry name" value="Immunoglobulin"/>
    <property type="match status" value="3"/>
</dbReference>
<keyword evidence="13" id="KW-1185">Reference proteome</keyword>
<dbReference type="PROSITE" id="PS50835">
    <property type="entry name" value="IG_LIKE"/>
    <property type="match status" value="3"/>
</dbReference>
<accession>A0A6P8FX42</accession>
<evidence type="ECO:0000256" key="9">
    <source>
        <dbReference type="ARBA" id="ARBA00023319"/>
    </source>
</evidence>
<dbReference type="GO" id="GO:0016020">
    <property type="term" value="C:membrane"/>
    <property type="evidence" value="ECO:0007669"/>
    <property type="project" value="UniProtKB-SubCell"/>
</dbReference>
<dbReference type="KEGG" id="char:105900369"/>
<dbReference type="GO" id="GO:0007156">
    <property type="term" value="P:homophilic cell adhesion via plasma membrane adhesion molecules"/>
    <property type="evidence" value="ECO:0007669"/>
    <property type="project" value="TreeGrafter"/>
</dbReference>
<dbReference type="InterPro" id="IPR003585">
    <property type="entry name" value="Neurexin-like"/>
</dbReference>
<dbReference type="SMART" id="SM00294">
    <property type="entry name" value="4.1m"/>
    <property type="match status" value="1"/>
</dbReference>
<feature type="domain" description="Ig-like" evidence="12">
    <location>
        <begin position="183"/>
        <end position="268"/>
    </location>
</feature>
<keyword evidence="3 11" id="KW-0812">Transmembrane</keyword>
<dbReference type="InterPro" id="IPR036179">
    <property type="entry name" value="Ig-like_dom_sf"/>
</dbReference>
<dbReference type="Gene3D" id="2.60.40.10">
    <property type="entry name" value="Immunoglobulins"/>
    <property type="match status" value="3"/>
</dbReference>
<dbReference type="InterPro" id="IPR003599">
    <property type="entry name" value="Ig_sub"/>
</dbReference>
<dbReference type="RefSeq" id="XP_031428062.1">
    <property type="nucleotide sequence ID" value="XM_031572202.2"/>
</dbReference>
<dbReference type="SMART" id="SM00409">
    <property type="entry name" value="IG"/>
    <property type="match status" value="3"/>
</dbReference>
<dbReference type="SMART" id="SM00408">
    <property type="entry name" value="IGc2"/>
    <property type="match status" value="2"/>
</dbReference>
<evidence type="ECO:0000256" key="7">
    <source>
        <dbReference type="ARBA" id="ARBA00023136"/>
    </source>
</evidence>
<dbReference type="RefSeq" id="XP_031428061.1">
    <property type="nucleotide sequence ID" value="XM_031572201.2"/>
</dbReference>
<dbReference type="InterPro" id="IPR013162">
    <property type="entry name" value="CD80_C2-set"/>
</dbReference>
<dbReference type="AlphaFoldDB" id="A0A6P8FX42"/>
<feature type="domain" description="Ig-like" evidence="12">
    <location>
        <begin position="86"/>
        <end position="176"/>
    </location>
</feature>
<dbReference type="OrthoDB" id="5843397at2759"/>
<dbReference type="FunFam" id="2.60.40.10:FF:000013">
    <property type="entry name" value="cell adhesion molecule 1 isoform X1"/>
    <property type="match status" value="1"/>
</dbReference>
<keyword evidence="7 11" id="KW-0472">Membrane</keyword>
<evidence type="ECO:0000256" key="2">
    <source>
        <dbReference type="ARBA" id="ARBA00007810"/>
    </source>
</evidence>
<sequence length="384" mass="42225">MTCRVDSNDNTSLQWSNPAQQTLFFGDKKALRDSRINLVRASWQELTISIGEVSLSDEGQYTCSLFTMPVKTAKAFLTVHRVPDKPQILGVTQPVLEGDQVTLTCVTSGSKPAAEIRWLRNGKEVTGLKEVNLSDNTYTVKTSLQMNVDQNDDGVIYTCQVDHVSHPSTPQLATQTLVVHYAPRVQIKHTQPFPQDGQFLKLECVVRGNPAPEHILWTKDGGELPDLDRMIVEDQELTFTSLNKTDNGTYRCEATNHLGTAHDEYKLFVYDAPTTPPPSTTPPPQPTPPDTTPSIDTKHANPAFTDPNALGPHNTDHALIGGVVAVVVFVTLCLIIVLGRYLARHKGTYLTNEAKGADDAPDADTAIINAEGNHASEEKKEYFI</sequence>
<protein>
    <submittedName>
        <fullName evidence="14 15">Cell adhesion molecule 2-like</fullName>
    </submittedName>
</protein>
<evidence type="ECO:0000256" key="5">
    <source>
        <dbReference type="ARBA" id="ARBA00022737"/>
    </source>
</evidence>
<keyword evidence="5" id="KW-0677">Repeat</keyword>
<evidence type="ECO:0000313" key="14">
    <source>
        <dbReference type="RefSeq" id="XP_031428061.1"/>
    </source>
</evidence>
<dbReference type="InterPro" id="IPR013783">
    <property type="entry name" value="Ig-like_fold"/>
</dbReference>
<dbReference type="Proteomes" id="UP000515152">
    <property type="component" value="Chromosome 8"/>
</dbReference>
<dbReference type="PROSITE" id="PS00290">
    <property type="entry name" value="IG_MHC"/>
    <property type="match status" value="1"/>
</dbReference>
<evidence type="ECO:0000256" key="10">
    <source>
        <dbReference type="SAM" id="MobiDB-lite"/>
    </source>
</evidence>
<evidence type="ECO:0000256" key="8">
    <source>
        <dbReference type="ARBA" id="ARBA00023157"/>
    </source>
</evidence>
<evidence type="ECO:0000256" key="3">
    <source>
        <dbReference type="ARBA" id="ARBA00022692"/>
    </source>
</evidence>
<keyword evidence="9" id="KW-0393">Immunoglobulin domain</keyword>
<dbReference type="PANTHER" id="PTHR45889">
    <property type="entry name" value="IG-LIKE DOMAIN-CONTAINING PROTEIN"/>
    <property type="match status" value="1"/>
</dbReference>
<feature type="transmembrane region" description="Helical" evidence="11">
    <location>
        <begin position="318"/>
        <end position="338"/>
    </location>
</feature>
<feature type="compositionally biased region" description="Pro residues" evidence="10">
    <location>
        <begin position="274"/>
        <end position="291"/>
    </location>
</feature>
<dbReference type="GeneID" id="105900369"/>
<dbReference type="FunFam" id="2.60.40.10:FF:000032">
    <property type="entry name" value="palladin isoform X1"/>
    <property type="match status" value="1"/>
</dbReference>
<evidence type="ECO:0000313" key="15">
    <source>
        <dbReference type="RefSeq" id="XP_031428062.1"/>
    </source>
</evidence>
<evidence type="ECO:0000256" key="4">
    <source>
        <dbReference type="ARBA" id="ARBA00022729"/>
    </source>
</evidence>
<evidence type="ECO:0000256" key="11">
    <source>
        <dbReference type="SAM" id="Phobius"/>
    </source>
</evidence>
<dbReference type="InterPro" id="IPR007110">
    <property type="entry name" value="Ig-like_dom"/>
</dbReference>
<reference evidence="14 15" key="1">
    <citation type="submission" date="2025-04" db="UniProtKB">
        <authorList>
            <consortium name="RefSeq"/>
        </authorList>
    </citation>
    <scope>IDENTIFICATION</scope>
</reference>
<name>A0A6P8FX42_CLUHA</name>
<proteinExistence type="inferred from homology"/>
<dbReference type="InterPro" id="IPR003006">
    <property type="entry name" value="Ig/MHC_CS"/>
</dbReference>
<evidence type="ECO:0000259" key="12">
    <source>
        <dbReference type="PROSITE" id="PS50835"/>
    </source>
</evidence>
<feature type="region of interest" description="Disordered" evidence="10">
    <location>
        <begin position="272"/>
        <end position="309"/>
    </location>
</feature>
<dbReference type="Pfam" id="PF13927">
    <property type="entry name" value="Ig_3"/>
    <property type="match status" value="1"/>
</dbReference>